<dbReference type="PANTHER" id="PTHR43479:SF7">
    <property type="entry name" value="TETR-FAMILY TRANSCRIPTIONAL REGULATOR"/>
    <property type="match status" value="1"/>
</dbReference>
<keyword evidence="5" id="KW-1185">Reference proteome</keyword>
<evidence type="ECO:0000256" key="1">
    <source>
        <dbReference type="ARBA" id="ARBA00023125"/>
    </source>
</evidence>
<dbReference type="Pfam" id="PF14278">
    <property type="entry name" value="TetR_C_8"/>
    <property type="match status" value="1"/>
</dbReference>
<dbReference type="EMBL" id="BAABXL010000001">
    <property type="protein sequence ID" value="GAA6268451.1"/>
    <property type="molecule type" value="Genomic_DNA"/>
</dbReference>
<gene>
    <name evidence="4" type="ORF">F130042H8_15110</name>
</gene>
<feature type="DNA-binding region" description="H-T-H motif" evidence="2">
    <location>
        <begin position="26"/>
        <end position="45"/>
    </location>
</feature>
<evidence type="ECO:0000313" key="4">
    <source>
        <dbReference type="EMBL" id="GAA6268451.1"/>
    </source>
</evidence>
<dbReference type="SUPFAM" id="SSF46689">
    <property type="entry name" value="Homeodomain-like"/>
    <property type="match status" value="1"/>
</dbReference>
<protein>
    <submittedName>
        <fullName evidence="4">TetR/AcrR family transcriptional regulator</fullName>
    </submittedName>
</protein>
<proteinExistence type="predicted"/>
<feature type="domain" description="HTH tetR-type" evidence="3">
    <location>
        <begin position="3"/>
        <end position="63"/>
    </location>
</feature>
<dbReference type="InterPro" id="IPR050624">
    <property type="entry name" value="HTH-type_Tx_Regulator"/>
</dbReference>
<dbReference type="PANTHER" id="PTHR43479">
    <property type="entry name" value="ACREF/ENVCD OPERON REPRESSOR-RELATED"/>
    <property type="match status" value="1"/>
</dbReference>
<reference evidence="4 5" key="1">
    <citation type="submission" date="2024-04" db="EMBL/GenBank/DDBJ databases">
        <title>Defined microbial consortia suppress multidrug-resistant proinflammatory Enterobacteriaceae via ecological control.</title>
        <authorList>
            <person name="Furuichi M."/>
            <person name="Kawaguchi T."/>
            <person name="Pust M."/>
            <person name="Yasuma K."/>
            <person name="Plichta D."/>
            <person name="Hasegawa N."/>
            <person name="Ohya T."/>
            <person name="Bhattarai S."/>
            <person name="Sasajima S."/>
            <person name="Aoto Y."/>
            <person name="Tuganbaev T."/>
            <person name="Yaginuma M."/>
            <person name="Ueda M."/>
            <person name="Okahashi N."/>
            <person name="Amafuji K."/>
            <person name="Kiridooshi Y."/>
            <person name="Sugita K."/>
            <person name="Strazar M."/>
            <person name="Skelly A."/>
            <person name="Suda W."/>
            <person name="Hattori M."/>
            <person name="Nakamoto N."/>
            <person name="Caballero S."/>
            <person name="Norman J."/>
            <person name="Olle B."/>
            <person name="Tanoue T."/>
            <person name="Arita M."/>
            <person name="Bucci V."/>
            <person name="Atarashi K."/>
            <person name="Xavier R."/>
            <person name="Honda K."/>
        </authorList>
    </citation>
    <scope>NUCLEOTIDE SEQUENCE [LARGE SCALE GENOMIC DNA]</scope>
    <source>
        <strain evidence="5">f13</strain>
    </source>
</reference>
<dbReference type="InterPro" id="IPR009057">
    <property type="entry name" value="Homeodomain-like_sf"/>
</dbReference>
<dbReference type="InterPro" id="IPR001647">
    <property type="entry name" value="HTH_TetR"/>
</dbReference>
<keyword evidence="1 2" id="KW-0238">DNA-binding</keyword>
<dbReference type="PROSITE" id="PS50977">
    <property type="entry name" value="HTH_TETR_2"/>
    <property type="match status" value="1"/>
</dbReference>
<comment type="caution">
    <text evidence="4">The sequence shown here is derived from an EMBL/GenBank/DDBJ whole genome shotgun (WGS) entry which is preliminary data.</text>
</comment>
<dbReference type="RefSeq" id="WP_390469539.1">
    <property type="nucleotide sequence ID" value="NZ_BAABXL010000001.1"/>
</dbReference>
<evidence type="ECO:0000256" key="2">
    <source>
        <dbReference type="PROSITE-ProRule" id="PRU00335"/>
    </source>
</evidence>
<name>A0ABQ0AWQ7_9FIRM</name>
<evidence type="ECO:0000313" key="5">
    <source>
        <dbReference type="Proteomes" id="UP001600894"/>
    </source>
</evidence>
<sequence>MASFTKMAIMKVFGDLASSKPVDKITVKDITDRCGISRNTFYYHYQDIYQVLRAYVEYSVQRVVEIMTVNQNETDPQKACMRGAEYLEEHRGLFCNLFRSAVNEEVRDCLKSAGEVIFDCMVDRIAEGTDICGKDKQMISSMCQYTARGLLISWIESDGTINGESLLDAMMRLDFLFGGGVEAALARSLQRNQTPET</sequence>
<dbReference type="Gene3D" id="1.10.357.10">
    <property type="entry name" value="Tetracycline Repressor, domain 2"/>
    <property type="match status" value="1"/>
</dbReference>
<dbReference type="Proteomes" id="UP001600894">
    <property type="component" value="Unassembled WGS sequence"/>
</dbReference>
<organism evidence="4 5">
    <name type="scientific">Enterocloster alcoholdehydrogenati</name>
    <dbReference type="NCBI Taxonomy" id="2547410"/>
    <lineage>
        <taxon>Bacteria</taxon>
        <taxon>Bacillati</taxon>
        <taxon>Bacillota</taxon>
        <taxon>Clostridia</taxon>
        <taxon>Lachnospirales</taxon>
        <taxon>Lachnospiraceae</taxon>
        <taxon>Enterocloster</taxon>
    </lineage>
</organism>
<evidence type="ECO:0000259" key="3">
    <source>
        <dbReference type="PROSITE" id="PS50977"/>
    </source>
</evidence>
<dbReference type="InterPro" id="IPR039532">
    <property type="entry name" value="TetR_C_Firmicutes"/>
</dbReference>
<dbReference type="Pfam" id="PF00440">
    <property type="entry name" value="TetR_N"/>
    <property type="match status" value="1"/>
</dbReference>
<accession>A0ABQ0AWQ7</accession>